<gene>
    <name evidence="1" type="ORF">NTE_01889</name>
</gene>
<sequence>MKGLASFDPTFKISKQVISVETLYLPLPFFVGSCKSVTGFVLH</sequence>
<dbReference type="HOGENOM" id="CLU_3227633_0_0_2"/>
<reference evidence="1 2" key="1">
    <citation type="journal article" date="2014" name="PLoS ONE">
        <title>Genome Sequence of Candidatus Nitrososphaera evergladensis from Group I.1b Enriched from Everglades Soil Reveals Novel Genomic Features of the Ammonia-Oxidizing Archaea.</title>
        <authorList>
            <person name="Zhalnina K.V."/>
            <person name="Dias R."/>
            <person name="Leonard M.T."/>
            <person name="Dorr de Quadros P."/>
            <person name="Camargo F.A."/>
            <person name="Drew J.C."/>
            <person name="Farmerie W.G."/>
            <person name="Daroub S.H."/>
            <person name="Triplett E.W."/>
        </authorList>
    </citation>
    <scope>NUCLEOTIDE SEQUENCE [LARGE SCALE GENOMIC DNA]</scope>
    <source>
        <strain evidence="1 2">SR1</strain>
    </source>
</reference>
<dbReference type="Proteomes" id="UP000028194">
    <property type="component" value="Chromosome"/>
</dbReference>
<proteinExistence type="predicted"/>
<protein>
    <submittedName>
        <fullName evidence="1">Uncharacterized protein</fullName>
    </submittedName>
</protein>
<dbReference type="EMBL" id="CP007174">
    <property type="protein sequence ID" value="AIF83948.1"/>
    <property type="molecule type" value="Genomic_DNA"/>
</dbReference>
<organism evidence="1 2">
    <name type="scientific">Candidatus Nitrososphaera evergladensis SR1</name>
    <dbReference type="NCBI Taxonomy" id="1459636"/>
    <lineage>
        <taxon>Archaea</taxon>
        <taxon>Nitrososphaerota</taxon>
        <taxon>Nitrososphaeria</taxon>
        <taxon>Nitrososphaerales</taxon>
        <taxon>Nitrososphaeraceae</taxon>
        <taxon>Nitrososphaera</taxon>
    </lineage>
</organism>
<keyword evidence="2" id="KW-1185">Reference proteome</keyword>
<dbReference type="KEGG" id="nev:NTE_01889"/>
<dbReference type="AlphaFoldDB" id="A0A075MS04"/>
<accession>A0A075MS04</accession>
<name>A0A075MS04_9ARCH</name>
<evidence type="ECO:0000313" key="1">
    <source>
        <dbReference type="EMBL" id="AIF83948.1"/>
    </source>
</evidence>
<evidence type="ECO:0000313" key="2">
    <source>
        <dbReference type="Proteomes" id="UP000028194"/>
    </source>
</evidence>
<dbReference type="PROSITE" id="PS51257">
    <property type="entry name" value="PROKAR_LIPOPROTEIN"/>
    <property type="match status" value="1"/>
</dbReference>